<feature type="domain" description="Glycosyltransferase 2-like" evidence="1">
    <location>
        <begin position="175"/>
        <end position="336"/>
    </location>
</feature>
<evidence type="ECO:0000313" key="3">
    <source>
        <dbReference type="Proteomes" id="UP001198200"/>
    </source>
</evidence>
<dbReference type="SUPFAM" id="SSF53448">
    <property type="entry name" value="Nucleotide-diphospho-sugar transferases"/>
    <property type="match status" value="2"/>
</dbReference>
<evidence type="ECO:0000259" key="1">
    <source>
        <dbReference type="Pfam" id="PF00535"/>
    </source>
</evidence>
<gene>
    <name evidence="2" type="ORF">LKD48_07240</name>
</gene>
<dbReference type="RefSeq" id="WP_308731599.1">
    <property type="nucleotide sequence ID" value="NZ_JAJEQN010000014.1"/>
</dbReference>
<comment type="caution">
    <text evidence="2">The sequence shown here is derived from an EMBL/GenBank/DDBJ whole genome shotgun (WGS) entry which is preliminary data.</text>
</comment>
<reference evidence="2 3" key="1">
    <citation type="submission" date="2021-10" db="EMBL/GenBank/DDBJ databases">
        <title>Anaerobic single-cell dispensing facilitates the cultivation of human gut bacteria.</title>
        <authorList>
            <person name="Afrizal A."/>
        </authorList>
    </citation>
    <scope>NUCLEOTIDE SEQUENCE [LARGE SCALE GENOMIC DNA]</scope>
    <source>
        <strain evidence="2 3">CLA-AA-H224</strain>
    </source>
</reference>
<dbReference type="InterPro" id="IPR001173">
    <property type="entry name" value="Glyco_trans_2-like"/>
</dbReference>
<name>A0AAE3E544_9FIRM</name>
<dbReference type="AlphaFoldDB" id="A0AAE3E544"/>
<dbReference type="Pfam" id="PF00535">
    <property type="entry name" value="Glycos_transf_2"/>
    <property type="match status" value="1"/>
</dbReference>
<dbReference type="CDD" id="cd04184">
    <property type="entry name" value="GT2_RfbC_Mx_like"/>
    <property type="match status" value="1"/>
</dbReference>
<proteinExistence type="predicted"/>
<dbReference type="Pfam" id="PF13641">
    <property type="entry name" value="Glyco_tranf_2_3"/>
    <property type="match status" value="1"/>
</dbReference>
<accession>A0AAE3E544</accession>
<dbReference type="GO" id="GO:0016757">
    <property type="term" value="F:glycosyltransferase activity"/>
    <property type="evidence" value="ECO:0007669"/>
    <property type="project" value="UniProtKB-KW"/>
</dbReference>
<evidence type="ECO:0000313" key="2">
    <source>
        <dbReference type="EMBL" id="MCC2221432.1"/>
    </source>
</evidence>
<dbReference type="PANTHER" id="PTHR43179">
    <property type="entry name" value="RHAMNOSYLTRANSFERASE WBBL"/>
    <property type="match status" value="1"/>
</dbReference>
<dbReference type="InterPro" id="IPR029044">
    <property type="entry name" value="Nucleotide-diphossugar_trans"/>
</dbReference>
<protein>
    <submittedName>
        <fullName evidence="2">Glycosyltransferase family 2 protein</fullName>
    </submittedName>
</protein>
<dbReference type="Gene3D" id="3.90.550.10">
    <property type="entry name" value="Spore Coat Polysaccharide Biosynthesis Protein SpsA, Chain A"/>
    <property type="match status" value="2"/>
</dbReference>
<sequence>MRSSLDSVVYLNGKVTCAGWAAPEMAGDEVCLTIRKEDGSILDAQVSRVKRADVGQVIYQDASFDKYGLTFSFEPGEMTNCYAVFTSKEHPEDVLEQLIDCPGLLAAYRYQHGIKGRIRRLQRAKSIKDFCLEEKYMDLEPEEKKYAIWYEKQYPGFAKRLKEKTTHFALHPKFSIIVPLYHTPLDFLDDMIQSVQKQTYENWELCLANGSPEDEELDAQVRKYMSKEPRIKYRKLEKNLGIAGNTNEALALATGSYTALLDHDDFLSPNALFEFVKAINENGDADCIYSDEDKVDQEGKLHYFPHFKSDYNPDLLHTNNYICHFFAVKTSIIKKVGGFRPNFDGAQDFDLVLRCIDESKSVVHVPKILYSWRCHKGSTSANTDSKSYAFEAGKRALQEYYDRHGIEAKVDNTFLPGYYKTTYLYTERPLVTIVIPNKDHTEDLDRCVRSLLATKEYTNFEILIIENNSEDQATFDYYEKLKKQDERIRVETWKMDDARHSEKHGFNYAAIQNFAAKKANGEYLLLLNNDTQVIDPDFLVSMVGYARRSDVGAVGAKLLYEDDTVQHAGVIVGVEGVAFHQFLEYPEYDPGYMGRASFSQDLSAVTGACLLIRKKVYEEVGGMDEHLAVSYNDVDLCLKLREAGYLVVYDAFAHLYHYESRSRGYEDSPQKQVRLAREAEYMKNKWKHVMGTDPYYNRNLSLKNGYYKLP</sequence>
<dbReference type="Proteomes" id="UP001198200">
    <property type="component" value="Unassembled WGS sequence"/>
</dbReference>
<organism evidence="2 3">
    <name type="scientific">Anthropogastromicrobium aceti</name>
    <dbReference type="NCBI Taxonomy" id="2981768"/>
    <lineage>
        <taxon>Bacteria</taxon>
        <taxon>Bacillati</taxon>
        <taxon>Bacillota</taxon>
        <taxon>Clostridia</taxon>
        <taxon>Lachnospirales</taxon>
        <taxon>Lachnospiraceae</taxon>
        <taxon>Anthropogastromicrobium</taxon>
    </lineage>
</organism>
<keyword evidence="3" id="KW-1185">Reference proteome</keyword>
<dbReference type="EMBL" id="JAJEQN010000014">
    <property type="protein sequence ID" value="MCC2221432.1"/>
    <property type="molecule type" value="Genomic_DNA"/>
</dbReference>
<dbReference type="CDD" id="cd04186">
    <property type="entry name" value="GT_2_like_c"/>
    <property type="match status" value="1"/>
</dbReference>
<dbReference type="PANTHER" id="PTHR43179:SF7">
    <property type="entry name" value="RHAMNOSYLTRANSFERASE WBBL"/>
    <property type="match status" value="1"/>
</dbReference>